<dbReference type="PANTHER" id="PTHR31147:SF61">
    <property type="entry name" value="ACYL TRANSFERASE 15"/>
    <property type="match status" value="1"/>
</dbReference>
<dbReference type="InterPro" id="IPR050898">
    <property type="entry name" value="Plant_acyltransferase"/>
</dbReference>
<dbReference type="AlphaFoldDB" id="A0A0D9WX91"/>
<evidence type="ECO:0000256" key="1">
    <source>
        <dbReference type="ARBA" id="ARBA00009861"/>
    </source>
</evidence>
<keyword evidence="3" id="KW-1185">Reference proteome</keyword>
<reference evidence="3" key="2">
    <citation type="submission" date="2013-12" db="EMBL/GenBank/DDBJ databases">
        <authorList>
            <person name="Yu Y."/>
            <person name="Lee S."/>
            <person name="de Baynast K."/>
            <person name="Wissotski M."/>
            <person name="Liu L."/>
            <person name="Talag J."/>
            <person name="Goicoechea J."/>
            <person name="Angelova A."/>
            <person name="Jetty R."/>
            <person name="Kudrna D."/>
            <person name="Golser W."/>
            <person name="Rivera L."/>
            <person name="Zhang J."/>
            <person name="Wing R."/>
        </authorList>
    </citation>
    <scope>NUCLEOTIDE SEQUENCE</scope>
</reference>
<protein>
    <submittedName>
        <fullName evidence="2">Uncharacterized protein</fullName>
    </submittedName>
</protein>
<dbReference type="Proteomes" id="UP000032180">
    <property type="component" value="Chromosome 7"/>
</dbReference>
<dbReference type="InterPro" id="IPR023213">
    <property type="entry name" value="CAT-like_dom_sf"/>
</dbReference>
<evidence type="ECO:0000313" key="3">
    <source>
        <dbReference type="Proteomes" id="UP000032180"/>
    </source>
</evidence>
<organism evidence="2 3">
    <name type="scientific">Leersia perrieri</name>
    <dbReference type="NCBI Taxonomy" id="77586"/>
    <lineage>
        <taxon>Eukaryota</taxon>
        <taxon>Viridiplantae</taxon>
        <taxon>Streptophyta</taxon>
        <taxon>Embryophyta</taxon>
        <taxon>Tracheophyta</taxon>
        <taxon>Spermatophyta</taxon>
        <taxon>Magnoliopsida</taxon>
        <taxon>Liliopsida</taxon>
        <taxon>Poales</taxon>
        <taxon>Poaceae</taxon>
        <taxon>BOP clade</taxon>
        <taxon>Oryzoideae</taxon>
        <taxon>Oryzeae</taxon>
        <taxon>Oryzinae</taxon>
        <taxon>Leersia</taxon>
    </lineage>
</organism>
<dbReference type="GO" id="GO:0050734">
    <property type="term" value="F:hydroxycinnamoyltransferase activity"/>
    <property type="evidence" value="ECO:0007669"/>
    <property type="project" value="UniProtKB-ARBA"/>
</dbReference>
<dbReference type="Gramene" id="LPERR07G07490.1">
    <property type="protein sequence ID" value="LPERR07G07490.1"/>
    <property type="gene ID" value="LPERR07G07490"/>
</dbReference>
<reference evidence="2 3" key="1">
    <citation type="submission" date="2012-08" db="EMBL/GenBank/DDBJ databases">
        <title>Oryza genome evolution.</title>
        <authorList>
            <person name="Wing R.A."/>
        </authorList>
    </citation>
    <scope>NUCLEOTIDE SEQUENCE</scope>
</reference>
<name>A0A0D9WX91_9ORYZ</name>
<dbReference type="EnsemblPlants" id="LPERR07G07490.1">
    <property type="protein sequence ID" value="LPERR07G07490.1"/>
    <property type="gene ID" value="LPERR07G07490"/>
</dbReference>
<reference evidence="2" key="3">
    <citation type="submission" date="2015-04" db="UniProtKB">
        <authorList>
            <consortium name="EnsemblPlants"/>
        </authorList>
    </citation>
    <scope>IDENTIFICATION</scope>
</reference>
<dbReference type="Gene3D" id="3.30.559.10">
    <property type="entry name" value="Chloramphenicol acetyltransferase-like domain"/>
    <property type="match status" value="2"/>
</dbReference>
<dbReference type="HOGENOM" id="CLU_014546_4_0_1"/>
<dbReference type="PANTHER" id="PTHR31147">
    <property type="entry name" value="ACYL TRANSFERASE 4"/>
    <property type="match status" value="1"/>
</dbReference>
<comment type="similarity">
    <text evidence="1">Belongs to the plant acyltransferase family.</text>
</comment>
<evidence type="ECO:0000313" key="2">
    <source>
        <dbReference type="EnsemblPlants" id="LPERR07G07490.1"/>
    </source>
</evidence>
<dbReference type="Pfam" id="PF02458">
    <property type="entry name" value="Transferase"/>
    <property type="match status" value="2"/>
</dbReference>
<accession>A0A0D9WX91</accession>
<proteinExistence type="inferred from homology"/>
<sequence>MSSIVVTKSPAVVVRPSETVTTAGKAILSHFDKPLITLPSTVLFVFDHPIDKPAETVRRALSQALVHYYPLAGRLAGDDDDVHINCTGEGVTFVAASANCTVKEQMIMCDHDYHKDAAMSAAGLVKELLAEGYPMKGCDRGDPLVMMQVTSFRCGGFIVGVTWNHGVADDRWRARPWAANPIRVVPVLPLQSDDQLVPPPCTFAAYQALFQFPPSHFPGSNITIPAGLIDRIRFGEPSCTLFEAVTTVLWQCRTRVVMSDPEAPAMIVFTVNSRKQMGIDDGYYGNCITLHTAIEKSGVVANACIMDLVGMIKRAKKQIPEHFKNGDNDTTMAIRDFSGGRAGSGYQNALLISCWRNISFEDVDFGSGKTAKVMTHMLRMLPECVVCMPCKLEQGAKVMSACVTAQHVDAFLQEISTV</sequence>